<proteinExistence type="predicted"/>
<protein>
    <submittedName>
        <fullName evidence="1">Putative ORFan</fullName>
    </submittedName>
</protein>
<evidence type="ECO:0000313" key="1">
    <source>
        <dbReference type="EMBL" id="AYV82090.1"/>
    </source>
</evidence>
<accession>A0A3G5A4E4</accession>
<sequence length="278" mass="33165">MYYSFIEFKTKHINTVDEYDTLIQHPEKDLDDKLFNCWVDKIYEDNHPNFEVDSCIIKDFPLHEHARLISRFVPCAYRYAWGADKEIVKLVYLLWNTYMLDDQGNSVKYGHHNKSNEFHKLIFESLYTLKTELLAMQNLTLDDIVKLYKIFPNKGGRYYNWHLLGCIPLLGDKGLPVLRNVITLPYDDAQDLLMFGLYQYEPNAFYTELKDILLHWHIYQNIQYETGTGMLSQLVEIIYKYQINNLDLLLDEDFSDVFKKDKTYIDKQLGYFTKKLNI</sequence>
<reference evidence="1" key="1">
    <citation type="submission" date="2018-10" db="EMBL/GenBank/DDBJ databases">
        <title>Hidden diversity of soil giant viruses.</title>
        <authorList>
            <person name="Schulz F."/>
            <person name="Alteio L."/>
            <person name="Goudeau D."/>
            <person name="Ryan E.M."/>
            <person name="Malmstrom R.R."/>
            <person name="Blanchard J."/>
            <person name="Woyke T."/>
        </authorList>
    </citation>
    <scope>NUCLEOTIDE SEQUENCE</scope>
    <source>
        <strain evidence="1">HOV1</strain>
    </source>
</reference>
<gene>
    <name evidence="1" type="ORF">Homavirus6_11</name>
</gene>
<name>A0A3G5A4E4_9VIRU</name>
<organism evidence="1">
    <name type="scientific">Homavirus sp</name>
    <dbReference type="NCBI Taxonomy" id="2487769"/>
    <lineage>
        <taxon>Viruses</taxon>
        <taxon>Varidnaviria</taxon>
        <taxon>Bamfordvirae</taxon>
        <taxon>Nucleocytoviricota</taxon>
        <taxon>Megaviricetes</taxon>
        <taxon>Imitervirales</taxon>
        <taxon>Mimiviridae</taxon>
        <taxon>Klosneuvirinae</taxon>
    </lineage>
</organism>
<dbReference type="EMBL" id="MK072337">
    <property type="protein sequence ID" value="AYV82090.1"/>
    <property type="molecule type" value="Genomic_DNA"/>
</dbReference>